<feature type="compositionally biased region" description="Polar residues" evidence="1">
    <location>
        <begin position="1"/>
        <end position="10"/>
    </location>
</feature>
<name>A0AAW1TFW8_9CHLO</name>
<feature type="compositionally biased region" description="Acidic residues" evidence="1">
    <location>
        <begin position="107"/>
        <end position="120"/>
    </location>
</feature>
<accession>A0AAW1TFW8</accession>
<gene>
    <name evidence="2" type="ORF">WJX84_000933</name>
</gene>
<evidence type="ECO:0000256" key="1">
    <source>
        <dbReference type="SAM" id="MobiDB-lite"/>
    </source>
</evidence>
<dbReference type="EMBL" id="JALJOV010000058">
    <property type="protein sequence ID" value="KAK9867862.1"/>
    <property type="molecule type" value="Genomic_DNA"/>
</dbReference>
<protein>
    <submittedName>
        <fullName evidence="2">Uncharacterized protein</fullName>
    </submittedName>
</protein>
<evidence type="ECO:0000313" key="2">
    <source>
        <dbReference type="EMBL" id="KAK9867862.1"/>
    </source>
</evidence>
<organism evidence="2 3">
    <name type="scientific">Apatococcus fuscideae</name>
    <dbReference type="NCBI Taxonomy" id="2026836"/>
    <lineage>
        <taxon>Eukaryota</taxon>
        <taxon>Viridiplantae</taxon>
        <taxon>Chlorophyta</taxon>
        <taxon>core chlorophytes</taxon>
        <taxon>Trebouxiophyceae</taxon>
        <taxon>Chlorellales</taxon>
        <taxon>Chlorellaceae</taxon>
        <taxon>Apatococcus</taxon>
    </lineage>
</organism>
<feature type="compositionally biased region" description="Polar residues" evidence="1">
    <location>
        <begin position="68"/>
        <end position="79"/>
    </location>
</feature>
<evidence type="ECO:0000313" key="3">
    <source>
        <dbReference type="Proteomes" id="UP001485043"/>
    </source>
</evidence>
<comment type="caution">
    <text evidence="2">The sequence shown here is derived from an EMBL/GenBank/DDBJ whole genome shotgun (WGS) entry which is preliminary data.</text>
</comment>
<sequence length="184" mass="19774">MQGAFQQSIQGAGANSLEDTQPLPKEVELPRGPPLRTAKKGSKPAARTGTFTKKGQPKPARGNPKLTDWTQDQLTSASKPASEAEPIQPSSSRQPSPPEPGSSQLDRDEDPMPSDTEDDVPLAHRRNPPARKRKAGADADWQEEGTAAESEEEDTAPSGKKKKKKRAKTKAQAIEAKAEKMAGF</sequence>
<dbReference type="Proteomes" id="UP001485043">
    <property type="component" value="Unassembled WGS sequence"/>
</dbReference>
<feature type="region of interest" description="Disordered" evidence="1">
    <location>
        <begin position="1"/>
        <end position="184"/>
    </location>
</feature>
<reference evidence="2 3" key="1">
    <citation type="journal article" date="2024" name="Nat. Commun.">
        <title>Phylogenomics reveals the evolutionary origins of lichenization in chlorophyte algae.</title>
        <authorList>
            <person name="Puginier C."/>
            <person name="Libourel C."/>
            <person name="Otte J."/>
            <person name="Skaloud P."/>
            <person name="Haon M."/>
            <person name="Grisel S."/>
            <person name="Petersen M."/>
            <person name="Berrin J.G."/>
            <person name="Delaux P.M."/>
            <person name="Dal Grande F."/>
            <person name="Keller J."/>
        </authorList>
    </citation>
    <scope>NUCLEOTIDE SEQUENCE [LARGE SCALE GENOMIC DNA]</scope>
    <source>
        <strain evidence="2 3">SAG 2523</strain>
    </source>
</reference>
<proteinExistence type="predicted"/>
<feature type="compositionally biased region" description="Basic residues" evidence="1">
    <location>
        <begin position="123"/>
        <end position="134"/>
    </location>
</feature>
<feature type="compositionally biased region" description="Basic residues" evidence="1">
    <location>
        <begin position="159"/>
        <end position="169"/>
    </location>
</feature>
<dbReference type="AlphaFoldDB" id="A0AAW1TFW8"/>
<keyword evidence="3" id="KW-1185">Reference proteome</keyword>